<name>A0ABS9CW70_9RHOB</name>
<dbReference type="RefSeq" id="WP_235225782.1">
    <property type="nucleotide sequence ID" value="NZ_JAKGAQ010000002.1"/>
</dbReference>
<dbReference type="PANTHER" id="PTHR43563:SF1">
    <property type="entry name" value="AMINE OXIDASE [FLAVIN-CONTAINING] B"/>
    <property type="match status" value="1"/>
</dbReference>
<dbReference type="Proteomes" id="UP001200557">
    <property type="component" value="Unassembled WGS sequence"/>
</dbReference>
<dbReference type="PANTHER" id="PTHR43563">
    <property type="entry name" value="AMINE OXIDASE"/>
    <property type="match status" value="1"/>
</dbReference>
<organism evidence="3 4">
    <name type="scientific">Octadecabacter dasysiphoniae</name>
    <dbReference type="NCBI Taxonomy" id="2909341"/>
    <lineage>
        <taxon>Bacteria</taxon>
        <taxon>Pseudomonadati</taxon>
        <taxon>Pseudomonadota</taxon>
        <taxon>Alphaproteobacteria</taxon>
        <taxon>Rhodobacterales</taxon>
        <taxon>Roseobacteraceae</taxon>
        <taxon>Octadecabacter</taxon>
    </lineage>
</organism>
<comment type="caution">
    <text evidence="3">The sequence shown here is derived from an EMBL/GenBank/DDBJ whole genome shotgun (WGS) entry which is preliminary data.</text>
</comment>
<evidence type="ECO:0000256" key="1">
    <source>
        <dbReference type="ARBA" id="ARBA00005995"/>
    </source>
</evidence>
<dbReference type="Gene3D" id="3.50.50.60">
    <property type="entry name" value="FAD/NAD(P)-binding domain"/>
    <property type="match status" value="2"/>
</dbReference>
<dbReference type="SUPFAM" id="SSF54373">
    <property type="entry name" value="FAD-linked reductases, C-terminal domain"/>
    <property type="match status" value="1"/>
</dbReference>
<comment type="similarity">
    <text evidence="1">Belongs to the flavin monoamine oxidase family.</text>
</comment>
<proteinExistence type="inferred from homology"/>
<evidence type="ECO:0000313" key="4">
    <source>
        <dbReference type="Proteomes" id="UP001200557"/>
    </source>
</evidence>
<dbReference type="Pfam" id="PF13450">
    <property type="entry name" value="NAD_binding_8"/>
    <property type="match status" value="1"/>
</dbReference>
<evidence type="ECO:0000259" key="2">
    <source>
        <dbReference type="Pfam" id="PF01593"/>
    </source>
</evidence>
<dbReference type="SUPFAM" id="SSF51905">
    <property type="entry name" value="FAD/NAD(P)-binding domain"/>
    <property type="match status" value="1"/>
</dbReference>
<gene>
    <name evidence="3" type="ORF">L0664_10645</name>
</gene>
<dbReference type="EMBL" id="JAKGAQ010000002">
    <property type="protein sequence ID" value="MCF2871521.1"/>
    <property type="molecule type" value="Genomic_DNA"/>
</dbReference>
<feature type="domain" description="Amine oxidase" evidence="2">
    <location>
        <begin position="103"/>
        <end position="342"/>
    </location>
</feature>
<dbReference type="Pfam" id="PF01593">
    <property type="entry name" value="Amino_oxidase"/>
    <property type="match status" value="1"/>
</dbReference>
<dbReference type="InterPro" id="IPR036188">
    <property type="entry name" value="FAD/NAD-bd_sf"/>
</dbReference>
<reference evidence="3 4" key="1">
    <citation type="submission" date="2022-01" db="EMBL/GenBank/DDBJ databases">
        <title>Octadecabacter sp. nov., isolated from a marine alga.</title>
        <authorList>
            <person name="Jin M.S."/>
            <person name="Kim H.M."/>
            <person name="Han D.M."/>
            <person name="Jung J.J."/>
            <person name="Jeon C.O."/>
        </authorList>
    </citation>
    <scope>NUCLEOTIDE SEQUENCE [LARGE SCALE GENOMIC DNA]</scope>
    <source>
        <strain evidence="3 4">G9-8</strain>
    </source>
</reference>
<keyword evidence="4" id="KW-1185">Reference proteome</keyword>
<accession>A0ABS9CW70</accession>
<sequence>MADIVIVGGGLSGLALAQHLERAGADWHLLESRTRLGGRIKGVKDADHIFDLGPSWYWPGQPRMARLTADLGLATFKQHATGDLMFEPEQGDVQRGVGFASMEGSLRINGGMIALINGLAARLPENRITMNAQAATVDQHDGITLSDGTKITANRVVITCPPRVAAGLAFTPQIDINALSRIPTWMGGQAKFVATYDTPFWRTAGLSGDAMSRRGPLVEIHDASPSDTSLGALFGFVGVPPNHRAQNADAIIAASINQLARLFGDDDKTPRAAYLEDWATQPETASSEDQAPLTSHPAYGLPRALENLWDGALHFGSTETATDFGGFLEGALARAETLAHRLLA</sequence>
<dbReference type="InterPro" id="IPR050703">
    <property type="entry name" value="Flavin_MAO"/>
</dbReference>
<dbReference type="InterPro" id="IPR002937">
    <property type="entry name" value="Amino_oxidase"/>
</dbReference>
<evidence type="ECO:0000313" key="3">
    <source>
        <dbReference type="EMBL" id="MCF2871521.1"/>
    </source>
</evidence>
<protein>
    <submittedName>
        <fullName evidence="3">FAD-dependent oxidoreductase</fullName>
    </submittedName>
</protein>